<sequence length="343" mass="36427">MPEGLAVETRDAARAQQRQILKKVQNGLKSPWLIGVMVIGLLVALHLVAPYSEWREAFAQAEPSWLLSAVLLVLPHEGLKVLRMEQLIPCVKPQRLLHTKIVYGMSCVAQLPVGTVGGDVYRVMRLEECGSSAEDAAAATFLMRLIGFAATLAISGIGGMFVLGSIFPIIGPILGGLILLLLAMSKNPPRFLGRLVERADDTRRGAFGRFLSVAARLLRHVFREAAALTRKQIVGVLGFTMALYAVRAVIVWFCLLALDLDVSYFAALVALAVGNLASSIPSPAGNVGLREGGIVGVLAGLGVAVAPATIGALLFRAVMMVGAGLGLIVATLAYRLFSPKVAR</sequence>
<dbReference type="RefSeq" id="WP_284392490.1">
    <property type="nucleotide sequence ID" value="NZ_BSNK01000002.1"/>
</dbReference>
<comment type="caution">
    <text evidence="7">The sequence shown here is derived from an EMBL/GenBank/DDBJ whole genome shotgun (WGS) entry which is preliminary data.</text>
</comment>
<dbReference type="Proteomes" id="UP001161391">
    <property type="component" value="Unassembled WGS sequence"/>
</dbReference>
<keyword evidence="5 6" id="KW-0472">Membrane</keyword>
<evidence type="ECO:0000256" key="4">
    <source>
        <dbReference type="ARBA" id="ARBA00022989"/>
    </source>
</evidence>
<comment type="subcellular location">
    <subcellularLocation>
        <location evidence="1">Cell membrane</location>
        <topology evidence="1">Multi-pass membrane protein</topology>
    </subcellularLocation>
</comment>
<reference evidence="7" key="2">
    <citation type="submission" date="2023-01" db="EMBL/GenBank/DDBJ databases">
        <title>Draft genome sequence of Algimonas ampicilliniresistens strain NBRC 108219.</title>
        <authorList>
            <person name="Sun Q."/>
            <person name="Mori K."/>
        </authorList>
    </citation>
    <scope>NUCLEOTIDE SEQUENCE</scope>
    <source>
        <strain evidence="7">NBRC 108219</strain>
    </source>
</reference>
<protein>
    <recommendedName>
        <fullName evidence="9">Flippase-like domain-containing protein</fullName>
    </recommendedName>
</protein>
<feature type="transmembrane region" description="Helical" evidence="6">
    <location>
        <begin position="141"/>
        <end position="160"/>
    </location>
</feature>
<feature type="transmembrane region" description="Helical" evidence="6">
    <location>
        <begin position="292"/>
        <end position="311"/>
    </location>
</feature>
<evidence type="ECO:0000256" key="1">
    <source>
        <dbReference type="ARBA" id="ARBA00004651"/>
    </source>
</evidence>
<evidence type="ECO:0000256" key="5">
    <source>
        <dbReference type="ARBA" id="ARBA00023136"/>
    </source>
</evidence>
<accession>A0ABQ5VDE1</accession>
<feature type="transmembrane region" description="Helical" evidence="6">
    <location>
        <begin position="317"/>
        <end position="337"/>
    </location>
</feature>
<keyword evidence="8" id="KW-1185">Reference proteome</keyword>
<dbReference type="Pfam" id="PF03706">
    <property type="entry name" value="LPG_synthase_TM"/>
    <property type="match status" value="1"/>
</dbReference>
<reference evidence="7" key="1">
    <citation type="journal article" date="2014" name="Int. J. Syst. Evol. Microbiol.">
        <title>Complete genome of a new Firmicutes species belonging to the dominant human colonic microbiota ('Ruminococcus bicirculans') reveals two chromosomes and a selective capacity to utilize plant glucans.</title>
        <authorList>
            <consortium name="NISC Comparative Sequencing Program"/>
            <person name="Wegmann U."/>
            <person name="Louis P."/>
            <person name="Goesmann A."/>
            <person name="Henrissat B."/>
            <person name="Duncan S.H."/>
            <person name="Flint H.J."/>
        </authorList>
    </citation>
    <scope>NUCLEOTIDE SEQUENCE</scope>
    <source>
        <strain evidence="7">NBRC 108219</strain>
    </source>
</reference>
<keyword evidence="4 6" id="KW-1133">Transmembrane helix</keyword>
<organism evidence="7 8">
    <name type="scientific">Algimonas ampicilliniresistens</name>
    <dbReference type="NCBI Taxonomy" id="1298735"/>
    <lineage>
        <taxon>Bacteria</taxon>
        <taxon>Pseudomonadati</taxon>
        <taxon>Pseudomonadota</taxon>
        <taxon>Alphaproteobacteria</taxon>
        <taxon>Maricaulales</taxon>
        <taxon>Robiginitomaculaceae</taxon>
        <taxon>Algimonas</taxon>
    </lineage>
</organism>
<dbReference type="InterPro" id="IPR022791">
    <property type="entry name" value="L-PG_synthase/AglD"/>
</dbReference>
<dbReference type="PANTHER" id="PTHR39087">
    <property type="entry name" value="UPF0104 MEMBRANE PROTEIN MJ1595"/>
    <property type="match status" value="1"/>
</dbReference>
<evidence type="ECO:0008006" key="9">
    <source>
        <dbReference type="Google" id="ProtNLM"/>
    </source>
</evidence>
<dbReference type="PANTHER" id="PTHR39087:SF2">
    <property type="entry name" value="UPF0104 MEMBRANE PROTEIN MJ1595"/>
    <property type="match status" value="1"/>
</dbReference>
<name>A0ABQ5VDE1_9PROT</name>
<keyword evidence="3 6" id="KW-0812">Transmembrane</keyword>
<feature type="transmembrane region" description="Helical" evidence="6">
    <location>
        <begin position="166"/>
        <end position="184"/>
    </location>
</feature>
<gene>
    <name evidence="7" type="ORF">GCM10007853_22860</name>
</gene>
<feature type="transmembrane region" description="Helical" evidence="6">
    <location>
        <begin position="32"/>
        <end position="51"/>
    </location>
</feature>
<dbReference type="NCBIfam" id="TIGR00374">
    <property type="entry name" value="flippase-like domain"/>
    <property type="match status" value="1"/>
</dbReference>
<keyword evidence="2" id="KW-1003">Cell membrane</keyword>
<evidence type="ECO:0000313" key="7">
    <source>
        <dbReference type="EMBL" id="GLQ24412.1"/>
    </source>
</evidence>
<evidence type="ECO:0000313" key="8">
    <source>
        <dbReference type="Proteomes" id="UP001161391"/>
    </source>
</evidence>
<proteinExistence type="predicted"/>
<evidence type="ECO:0000256" key="2">
    <source>
        <dbReference type="ARBA" id="ARBA00022475"/>
    </source>
</evidence>
<feature type="transmembrane region" description="Helical" evidence="6">
    <location>
        <begin position="264"/>
        <end position="280"/>
    </location>
</feature>
<dbReference type="EMBL" id="BSNK01000002">
    <property type="protein sequence ID" value="GLQ24412.1"/>
    <property type="molecule type" value="Genomic_DNA"/>
</dbReference>
<evidence type="ECO:0000256" key="3">
    <source>
        <dbReference type="ARBA" id="ARBA00022692"/>
    </source>
</evidence>
<evidence type="ECO:0000256" key="6">
    <source>
        <dbReference type="SAM" id="Phobius"/>
    </source>
</evidence>
<feature type="transmembrane region" description="Helical" evidence="6">
    <location>
        <begin position="233"/>
        <end position="258"/>
    </location>
</feature>